<feature type="compositionally biased region" description="Polar residues" evidence="1">
    <location>
        <begin position="1"/>
        <end position="13"/>
    </location>
</feature>
<sequence length="672" mass="75233">MDNAASEPTQPSTPIRGHSAGVTVGSSAYASQSHAYNLTTRVFTAQNMGPHIKVDLQGAKECKVAEMIKFLFSFCKSDDKNFVADCNERHLNRAFRAAKEVAKNDSLKTKLSNFLNARSEAAMYDPFITKSDNKYGIRGSPRLETQAGPEDCPVWRSVEDTHSTGVEQPESEASGTIQKKEGSEQDAAGGLWPPVLQPDDPVNIQNGIYAAERLCCAPEITHSINFILRGSTLYITWSDRQGVIRTAGFDIIHNLPHFLLVLLILQRFDLGRWGLFTAFKESPITQSGAVRKRIYLEYTLNKDDPICIYPYQDPLHPPPINLVGRPTIVAGARKAASSQEPESDQEIRDANKLVAKFYWPEQTRVSEVKILEEAARIGDDNELVKNRIPTVVSHLDPPYITCSTRFIREFLGIETDGARVLRTVSSVTGHSGRRESSTGSISIDNLMYHPVTKRGVLNDFDLARSSTQVGSSRAKDNTGTRPFMALDLLSEEASKGQVKRLYRHDAESFAWCLVYICICMTKNERGEISTITPNPLFPWFDTATVCQASKQKANKMLELLAKTTIHASSTHFAAELCDLWITRFHDQESAMNVIVQDSSGSRLARFSLIPRKSRVYEEPSDREWFRQVCQVMFRALDTSNPAPISMPNPIFDQMVDHVLDKYQFVESVQPVE</sequence>
<proteinExistence type="predicted"/>
<reference evidence="3" key="1">
    <citation type="journal article" date="2020" name="Nat. Commun.">
        <title>Large-scale genome sequencing of mycorrhizal fungi provides insights into the early evolution of symbiotic traits.</title>
        <authorList>
            <person name="Miyauchi S."/>
            <person name="Kiss E."/>
            <person name="Kuo A."/>
            <person name="Drula E."/>
            <person name="Kohler A."/>
            <person name="Sanchez-Garcia M."/>
            <person name="Morin E."/>
            <person name="Andreopoulos B."/>
            <person name="Barry K.W."/>
            <person name="Bonito G."/>
            <person name="Buee M."/>
            <person name="Carver A."/>
            <person name="Chen C."/>
            <person name="Cichocki N."/>
            <person name="Clum A."/>
            <person name="Culley D."/>
            <person name="Crous P.W."/>
            <person name="Fauchery L."/>
            <person name="Girlanda M."/>
            <person name="Hayes R.D."/>
            <person name="Keri Z."/>
            <person name="LaButti K."/>
            <person name="Lipzen A."/>
            <person name="Lombard V."/>
            <person name="Magnuson J."/>
            <person name="Maillard F."/>
            <person name="Murat C."/>
            <person name="Nolan M."/>
            <person name="Ohm R.A."/>
            <person name="Pangilinan J."/>
            <person name="Pereira M.F."/>
            <person name="Perotto S."/>
            <person name="Peter M."/>
            <person name="Pfister S."/>
            <person name="Riley R."/>
            <person name="Sitrit Y."/>
            <person name="Stielow J.B."/>
            <person name="Szollosi G."/>
            <person name="Zifcakova L."/>
            <person name="Stursova M."/>
            <person name="Spatafora J.W."/>
            <person name="Tedersoo L."/>
            <person name="Vaario L.M."/>
            <person name="Yamada A."/>
            <person name="Yan M."/>
            <person name="Wang P."/>
            <person name="Xu J."/>
            <person name="Bruns T."/>
            <person name="Baldrian P."/>
            <person name="Vilgalys R."/>
            <person name="Dunand C."/>
            <person name="Henrissat B."/>
            <person name="Grigoriev I.V."/>
            <person name="Hibbett D."/>
            <person name="Nagy L.G."/>
            <person name="Martin F.M."/>
        </authorList>
    </citation>
    <scope>NUCLEOTIDE SEQUENCE</scope>
    <source>
        <strain evidence="3">UH-Tt-Lm1</strain>
    </source>
</reference>
<feature type="region of interest" description="Disordered" evidence="1">
    <location>
        <begin position="1"/>
        <end position="20"/>
    </location>
</feature>
<feature type="region of interest" description="Disordered" evidence="1">
    <location>
        <begin position="160"/>
        <end position="192"/>
    </location>
</feature>
<dbReference type="EMBL" id="WIUZ02000020">
    <property type="protein sequence ID" value="KAF9779210.1"/>
    <property type="molecule type" value="Genomic_DNA"/>
</dbReference>
<feature type="domain" description="Fungal-type protein kinase" evidence="2">
    <location>
        <begin position="441"/>
        <end position="517"/>
    </location>
</feature>
<evidence type="ECO:0000256" key="1">
    <source>
        <dbReference type="SAM" id="MobiDB-lite"/>
    </source>
</evidence>
<feature type="domain" description="Fungal-type protein kinase" evidence="2">
    <location>
        <begin position="209"/>
        <end position="376"/>
    </location>
</feature>
<gene>
    <name evidence="3" type="ORF">BJ322DRAFT_1214318</name>
</gene>
<name>A0A9P6H4R6_9AGAM</name>
<keyword evidence="4" id="KW-1185">Reference proteome</keyword>
<dbReference type="OrthoDB" id="5569250at2759"/>
<feature type="compositionally biased region" description="Polar residues" evidence="1">
    <location>
        <begin position="163"/>
        <end position="177"/>
    </location>
</feature>
<comment type="caution">
    <text evidence="3">The sequence shown here is derived from an EMBL/GenBank/DDBJ whole genome shotgun (WGS) entry which is preliminary data.</text>
</comment>
<dbReference type="Pfam" id="PF17667">
    <property type="entry name" value="Pkinase_fungal"/>
    <property type="match status" value="2"/>
</dbReference>
<dbReference type="AlphaFoldDB" id="A0A9P6H4R6"/>
<dbReference type="InterPro" id="IPR040976">
    <property type="entry name" value="Pkinase_fungal"/>
</dbReference>
<reference evidence="3" key="2">
    <citation type="submission" date="2020-11" db="EMBL/GenBank/DDBJ databases">
        <authorList>
            <consortium name="DOE Joint Genome Institute"/>
            <person name="Kuo A."/>
            <person name="Miyauchi S."/>
            <person name="Kiss E."/>
            <person name="Drula E."/>
            <person name="Kohler A."/>
            <person name="Sanchez-Garcia M."/>
            <person name="Andreopoulos B."/>
            <person name="Barry K.W."/>
            <person name="Bonito G."/>
            <person name="Buee M."/>
            <person name="Carver A."/>
            <person name="Chen C."/>
            <person name="Cichocki N."/>
            <person name="Clum A."/>
            <person name="Culley D."/>
            <person name="Crous P.W."/>
            <person name="Fauchery L."/>
            <person name="Girlanda M."/>
            <person name="Hayes R."/>
            <person name="Keri Z."/>
            <person name="Labutti K."/>
            <person name="Lipzen A."/>
            <person name="Lombard V."/>
            <person name="Magnuson J."/>
            <person name="Maillard F."/>
            <person name="Morin E."/>
            <person name="Murat C."/>
            <person name="Nolan M."/>
            <person name="Ohm R."/>
            <person name="Pangilinan J."/>
            <person name="Pereira M."/>
            <person name="Perotto S."/>
            <person name="Peter M."/>
            <person name="Riley R."/>
            <person name="Sitrit Y."/>
            <person name="Stielow B."/>
            <person name="Szollosi G."/>
            <person name="Zifcakova L."/>
            <person name="Stursova M."/>
            <person name="Spatafora J.W."/>
            <person name="Tedersoo L."/>
            <person name="Vaario L.-M."/>
            <person name="Yamada A."/>
            <person name="Yan M."/>
            <person name="Wang P."/>
            <person name="Xu J."/>
            <person name="Bruns T."/>
            <person name="Baldrian P."/>
            <person name="Vilgalys R."/>
            <person name="Henrissat B."/>
            <person name="Grigoriev I.V."/>
            <person name="Hibbett D."/>
            <person name="Nagy L.G."/>
            <person name="Martin F.M."/>
        </authorList>
    </citation>
    <scope>NUCLEOTIDE SEQUENCE</scope>
    <source>
        <strain evidence="3">UH-Tt-Lm1</strain>
    </source>
</reference>
<evidence type="ECO:0000313" key="3">
    <source>
        <dbReference type="EMBL" id="KAF9779210.1"/>
    </source>
</evidence>
<dbReference type="Proteomes" id="UP000736335">
    <property type="component" value="Unassembled WGS sequence"/>
</dbReference>
<dbReference type="PANTHER" id="PTHR38248:SF2">
    <property type="entry name" value="FUNK1 11"/>
    <property type="match status" value="1"/>
</dbReference>
<organism evidence="3 4">
    <name type="scientific">Thelephora terrestris</name>
    <dbReference type="NCBI Taxonomy" id="56493"/>
    <lineage>
        <taxon>Eukaryota</taxon>
        <taxon>Fungi</taxon>
        <taxon>Dikarya</taxon>
        <taxon>Basidiomycota</taxon>
        <taxon>Agaricomycotina</taxon>
        <taxon>Agaricomycetes</taxon>
        <taxon>Thelephorales</taxon>
        <taxon>Thelephoraceae</taxon>
        <taxon>Thelephora</taxon>
    </lineage>
</organism>
<dbReference type="PANTHER" id="PTHR38248">
    <property type="entry name" value="FUNK1 6"/>
    <property type="match status" value="1"/>
</dbReference>
<protein>
    <recommendedName>
        <fullName evidence="2">Fungal-type protein kinase domain-containing protein</fullName>
    </recommendedName>
</protein>
<evidence type="ECO:0000313" key="4">
    <source>
        <dbReference type="Proteomes" id="UP000736335"/>
    </source>
</evidence>
<evidence type="ECO:0000259" key="2">
    <source>
        <dbReference type="Pfam" id="PF17667"/>
    </source>
</evidence>
<accession>A0A9P6H4R6</accession>